<dbReference type="Pfam" id="PF05649">
    <property type="entry name" value="Peptidase_M13_N"/>
    <property type="match status" value="1"/>
</dbReference>
<dbReference type="Gene3D" id="3.40.390.10">
    <property type="entry name" value="Collagenase (Catalytic Domain)"/>
    <property type="match status" value="1"/>
</dbReference>
<comment type="caution">
    <text evidence="2">The sequence shown here is derived from an EMBL/GenBank/DDBJ whole genome shotgun (WGS) entry which is preliminary data.</text>
</comment>
<dbReference type="EMBL" id="NHOQ01002355">
    <property type="protein sequence ID" value="PWA18144.1"/>
    <property type="molecule type" value="Genomic_DNA"/>
</dbReference>
<dbReference type="AlphaFoldDB" id="A0A315V4B4"/>
<reference evidence="2 3" key="1">
    <citation type="journal article" date="2018" name="G3 (Bethesda)">
        <title>A High-Quality Reference Genome for the Invasive Mosquitofish Gambusia affinis Using a Chicago Library.</title>
        <authorList>
            <person name="Hoffberg S.L."/>
            <person name="Troendle N.J."/>
            <person name="Glenn T.C."/>
            <person name="Mahmud O."/>
            <person name="Louha S."/>
            <person name="Chalopin D."/>
            <person name="Bennetzen J.L."/>
            <person name="Mauricio R."/>
        </authorList>
    </citation>
    <scope>NUCLEOTIDE SEQUENCE [LARGE SCALE GENOMIC DNA]</scope>
    <source>
        <strain evidence="2">NE01/NJP1002.9</strain>
        <tissue evidence="2">Muscle</tissue>
    </source>
</reference>
<sequence>MWSLGGMEKASVVAVLCCSSDGHSCRGSCVGLGWVSQKSSQEEFCLSPECIEAAGSILSKLDRSVDPCDDFYTFSCGGWLKENTIPEDSSSHGIYPWLRQHVDIRLKGGAPT</sequence>
<dbReference type="PROSITE" id="PS51885">
    <property type="entry name" value="NEPRILYSIN"/>
    <property type="match status" value="1"/>
</dbReference>
<dbReference type="InterPro" id="IPR000718">
    <property type="entry name" value="Peptidase_M13"/>
</dbReference>
<gene>
    <name evidence="2" type="ORF">CCH79_00003977</name>
</gene>
<dbReference type="InterPro" id="IPR008753">
    <property type="entry name" value="Peptidase_M13_N"/>
</dbReference>
<dbReference type="GO" id="GO:0016485">
    <property type="term" value="P:protein processing"/>
    <property type="evidence" value="ECO:0007669"/>
    <property type="project" value="TreeGrafter"/>
</dbReference>
<evidence type="ECO:0000259" key="1">
    <source>
        <dbReference type="Pfam" id="PF05649"/>
    </source>
</evidence>
<proteinExistence type="predicted"/>
<dbReference type="PANTHER" id="PTHR11733:SF133">
    <property type="entry name" value="PHOSPHATE-REGULATING NEUTRAL ENDOPEPTIDASE PHEX"/>
    <property type="match status" value="1"/>
</dbReference>
<name>A0A315V4B4_GAMAF</name>
<dbReference type="SUPFAM" id="SSF55486">
    <property type="entry name" value="Metalloproteases ('zincins'), catalytic domain"/>
    <property type="match status" value="1"/>
</dbReference>
<accession>A0A315V4B4</accession>
<dbReference type="GO" id="GO:0004222">
    <property type="term" value="F:metalloendopeptidase activity"/>
    <property type="evidence" value="ECO:0007669"/>
    <property type="project" value="InterPro"/>
</dbReference>
<feature type="non-terminal residue" evidence="2">
    <location>
        <position position="112"/>
    </location>
</feature>
<feature type="domain" description="Peptidase M13 N-terminal" evidence="1">
    <location>
        <begin position="67"/>
        <end position="107"/>
    </location>
</feature>
<dbReference type="GO" id="GO:0005886">
    <property type="term" value="C:plasma membrane"/>
    <property type="evidence" value="ECO:0007669"/>
    <property type="project" value="TreeGrafter"/>
</dbReference>
<dbReference type="Proteomes" id="UP000250572">
    <property type="component" value="Unassembled WGS sequence"/>
</dbReference>
<protein>
    <recommendedName>
        <fullName evidence="1">Peptidase M13 N-terminal domain-containing protein</fullName>
    </recommendedName>
</protein>
<dbReference type="PANTHER" id="PTHR11733">
    <property type="entry name" value="ZINC METALLOPROTEASE FAMILY M13 NEPRILYSIN-RELATED"/>
    <property type="match status" value="1"/>
</dbReference>
<evidence type="ECO:0000313" key="3">
    <source>
        <dbReference type="Proteomes" id="UP000250572"/>
    </source>
</evidence>
<evidence type="ECO:0000313" key="2">
    <source>
        <dbReference type="EMBL" id="PWA18144.1"/>
    </source>
</evidence>
<keyword evidence="3" id="KW-1185">Reference proteome</keyword>
<dbReference type="InterPro" id="IPR024079">
    <property type="entry name" value="MetalloPept_cat_dom_sf"/>
</dbReference>
<organism evidence="2 3">
    <name type="scientific">Gambusia affinis</name>
    <name type="common">Western mosquitofish</name>
    <name type="synonym">Heterandria affinis</name>
    <dbReference type="NCBI Taxonomy" id="33528"/>
    <lineage>
        <taxon>Eukaryota</taxon>
        <taxon>Metazoa</taxon>
        <taxon>Chordata</taxon>
        <taxon>Craniata</taxon>
        <taxon>Vertebrata</taxon>
        <taxon>Euteleostomi</taxon>
        <taxon>Actinopterygii</taxon>
        <taxon>Neopterygii</taxon>
        <taxon>Teleostei</taxon>
        <taxon>Neoteleostei</taxon>
        <taxon>Acanthomorphata</taxon>
        <taxon>Ovalentaria</taxon>
        <taxon>Atherinomorphae</taxon>
        <taxon>Cyprinodontiformes</taxon>
        <taxon>Poeciliidae</taxon>
        <taxon>Poeciliinae</taxon>
        <taxon>Gambusia</taxon>
    </lineage>
</organism>